<evidence type="ECO:0000256" key="7">
    <source>
        <dbReference type="PROSITE-ProRule" id="PRU00042"/>
    </source>
</evidence>
<feature type="region of interest" description="Disordered" evidence="8">
    <location>
        <begin position="208"/>
        <end position="232"/>
    </location>
</feature>
<gene>
    <name evidence="10" type="ORF">CCMP2556_LOCUS12530</name>
</gene>
<evidence type="ECO:0000259" key="9">
    <source>
        <dbReference type="PROSITE" id="PS50157"/>
    </source>
</evidence>
<evidence type="ECO:0000313" key="10">
    <source>
        <dbReference type="EMBL" id="CAK9016532.1"/>
    </source>
</evidence>
<keyword evidence="11" id="KW-1185">Reference proteome</keyword>
<evidence type="ECO:0000256" key="1">
    <source>
        <dbReference type="ARBA" id="ARBA00004114"/>
    </source>
</evidence>
<keyword evidence="7" id="KW-0863">Zinc-finger</keyword>
<feature type="compositionally biased region" description="Basic and acidic residues" evidence="8">
    <location>
        <begin position="519"/>
        <end position="536"/>
    </location>
</feature>
<feature type="compositionally biased region" description="Polar residues" evidence="8">
    <location>
        <begin position="505"/>
        <end position="515"/>
    </location>
</feature>
<keyword evidence="6" id="KW-0966">Cell projection</keyword>
<dbReference type="PANTHER" id="PTHR21502">
    <property type="entry name" value="ZINC FINGER PROTEIN DZIP1"/>
    <property type="match status" value="1"/>
</dbReference>
<evidence type="ECO:0000256" key="4">
    <source>
        <dbReference type="ARBA" id="ARBA00023054"/>
    </source>
</evidence>
<keyword evidence="4" id="KW-0175">Coiled coil</keyword>
<evidence type="ECO:0000256" key="2">
    <source>
        <dbReference type="ARBA" id="ARBA00004120"/>
    </source>
</evidence>
<dbReference type="Gene3D" id="3.30.160.60">
    <property type="entry name" value="Classic Zinc Finger"/>
    <property type="match status" value="1"/>
</dbReference>
<sequence length="536" mass="59543">MYAMGLDATAYPHGPHGGLSWPSAMRSTFTAADDLLRGSEGRAPPLPHQYAPPGKFIFRPRTSRVNWRLLHSLDLDRVIREGDVDMIQAHMENITFARFSREDLEVTSDECIIKVVQLSQLCMEFLMATCSASQHLIQGLTERVRVQAAQLKVADTRRRSERPSRRPPPERAPMPQVFVRKCPHCPKRFQTEQYLYEHMSRRHIADVFEPPPLSNTRLQEKPPEPEPVLSPGRAGLDSSEISEALSNLPLLDALSCDIANKVGICRHLVQFLTDAVSKFKAHSATMACRACYAIQYVSSREECQSFAQELGHEFYAHRSDLQPERCITFDDCSAPAYSTSFWKLYTKPVHGSSQEVDAVNAIDGDGICVDTWLPEWTEDATKACESWARDRKWGALRAGRSLKKACESFWAQLNCAKTCGCPADTASSGDKIEEIPDTSVTKVVMSVEACKDRWLPDWATNSSHACSAWAQASWGALRDGSLAEACRSNWAQESCAKTCGCPQTHKASTPPSGMSASDGLKRGDEDARKLAAEMAQ</sequence>
<protein>
    <recommendedName>
        <fullName evidence="9">C2H2-type domain-containing protein</fullName>
    </recommendedName>
</protein>
<dbReference type="Proteomes" id="UP001642484">
    <property type="component" value="Unassembled WGS sequence"/>
</dbReference>
<keyword evidence="7" id="KW-0862">Zinc</keyword>
<dbReference type="PROSITE" id="PS00028">
    <property type="entry name" value="ZINC_FINGER_C2H2_1"/>
    <property type="match status" value="1"/>
</dbReference>
<keyword evidence="5" id="KW-0206">Cytoskeleton</keyword>
<feature type="region of interest" description="Disordered" evidence="8">
    <location>
        <begin position="503"/>
        <end position="536"/>
    </location>
</feature>
<name>A0ABP0JQ55_9DINO</name>
<keyword evidence="5" id="KW-0963">Cytoplasm</keyword>
<feature type="compositionally biased region" description="Basic and acidic residues" evidence="8">
    <location>
        <begin position="154"/>
        <end position="169"/>
    </location>
</feature>
<feature type="domain" description="C2H2-type" evidence="9">
    <location>
        <begin position="180"/>
        <end position="208"/>
    </location>
</feature>
<comment type="caution">
    <text evidence="10">The sequence shown here is derived from an EMBL/GenBank/DDBJ whole genome shotgun (WGS) entry which is preliminary data.</text>
</comment>
<evidence type="ECO:0000313" key="11">
    <source>
        <dbReference type="Proteomes" id="UP001642484"/>
    </source>
</evidence>
<dbReference type="Pfam" id="PF13815">
    <property type="entry name" value="Dzip-like_N"/>
    <property type="match status" value="1"/>
</dbReference>
<evidence type="ECO:0000256" key="3">
    <source>
        <dbReference type="ARBA" id="ARBA00009131"/>
    </source>
</evidence>
<proteinExistence type="inferred from homology"/>
<reference evidence="10 11" key="1">
    <citation type="submission" date="2024-02" db="EMBL/GenBank/DDBJ databases">
        <authorList>
            <person name="Chen Y."/>
            <person name="Shah S."/>
            <person name="Dougan E. K."/>
            <person name="Thang M."/>
            <person name="Chan C."/>
        </authorList>
    </citation>
    <scope>NUCLEOTIDE SEQUENCE [LARGE SCALE GENOMIC DNA]</scope>
</reference>
<dbReference type="PROSITE" id="PS50157">
    <property type="entry name" value="ZINC_FINGER_C2H2_2"/>
    <property type="match status" value="1"/>
</dbReference>
<organism evidence="10 11">
    <name type="scientific">Durusdinium trenchii</name>
    <dbReference type="NCBI Taxonomy" id="1381693"/>
    <lineage>
        <taxon>Eukaryota</taxon>
        <taxon>Sar</taxon>
        <taxon>Alveolata</taxon>
        <taxon>Dinophyceae</taxon>
        <taxon>Suessiales</taxon>
        <taxon>Symbiodiniaceae</taxon>
        <taxon>Durusdinium</taxon>
    </lineage>
</organism>
<dbReference type="PANTHER" id="PTHR21502:SF3">
    <property type="entry name" value="CILIUM ASSEMBLY PROTEIN DZIP1L"/>
    <property type="match status" value="1"/>
</dbReference>
<comment type="similarity">
    <text evidence="3">Belongs to the DZIP C2H2-type zinc-finger protein family.</text>
</comment>
<feature type="region of interest" description="Disordered" evidence="8">
    <location>
        <begin position="151"/>
        <end position="175"/>
    </location>
</feature>
<dbReference type="EMBL" id="CAXAMN010006113">
    <property type="protein sequence ID" value="CAK9016532.1"/>
    <property type="molecule type" value="Genomic_DNA"/>
</dbReference>
<dbReference type="InterPro" id="IPR051241">
    <property type="entry name" value="DZIP_RILPL"/>
</dbReference>
<evidence type="ECO:0000256" key="5">
    <source>
        <dbReference type="ARBA" id="ARBA00023212"/>
    </source>
</evidence>
<accession>A0ABP0JQ55</accession>
<evidence type="ECO:0000256" key="8">
    <source>
        <dbReference type="SAM" id="MobiDB-lite"/>
    </source>
</evidence>
<evidence type="ECO:0000256" key="6">
    <source>
        <dbReference type="ARBA" id="ARBA00023273"/>
    </source>
</evidence>
<comment type="subcellular location">
    <subcellularLocation>
        <location evidence="2">Cytoplasm</location>
        <location evidence="2">Cytoskeleton</location>
        <location evidence="2">Cilium basal body</location>
    </subcellularLocation>
    <subcellularLocation>
        <location evidence="1">Cytoplasm</location>
        <location evidence="1">Cytoskeleton</location>
        <location evidence="1">Microtubule organizing center</location>
        <location evidence="1">Centrosome</location>
        <location evidence="1">Centriole</location>
    </subcellularLocation>
</comment>
<keyword evidence="7" id="KW-0479">Metal-binding</keyword>
<dbReference type="InterPro" id="IPR013087">
    <property type="entry name" value="Znf_C2H2_type"/>
</dbReference>
<dbReference type="InterPro" id="IPR032714">
    <property type="entry name" value="DZIP1_N"/>
</dbReference>